<evidence type="ECO:0000313" key="2">
    <source>
        <dbReference type="EMBL" id="RHM21955.1"/>
    </source>
</evidence>
<keyword evidence="2" id="KW-0808">Transferase</keyword>
<dbReference type="AlphaFoldDB" id="A0A415PZ26"/>
<gene>
    <name evidence="2" type="ORF">DWZ78_01935</name>
</gene>
<evidence type="ECO:0000259" key="1">
    <source>
        <dbReference type="PROSITE" id="PS51186"/>
    </source>
</evidence>
<protein>
    <submittedName>
        <fullName evidence="2">N-acetyltransferase</fullName>
    </submittedName>
</protein>
<dbReference type="Pfam" id="PF00583">
    <property type="entry name" value="Acetyltransf_1"/>
    <property type="match status" value="1"/>
</dbReference>
<comment type="caution">
    <text evidence="2">The sequence shown here is derived from an EMBL/GenBank/DDBJ whole genome shotgun (WGS) entry which is preliminary data.</text>
</comment>
<dbReference type="Proteomes" id="UP000284604">
    <property type="component" value="Unassembled WGS sequence"/>
</dbReference>
<dbReference type="RefSeq" id="WP_118399429.1">
    <property type="nucleotide sequence ID" value="NZ_QRPN01000002.1"/>
</dbReference>
<dbReference type="SUPFAM" id="SSF55729">
    <property type="entry name" value="Acyl-CoA N-acyltransferases (Nat)"/>
    <property type="match status" value="1"/>
</dbReference>
<dbReference type="InterPro" id="IPR016181">
    <property type="entry name" value="Acyl_CoA_acyltransferase"/>
</dbReference>
<dbReference type="EMBL" id="QRPN01000002">
    <property type="protein sequence ID" value="RHM21955.1"/>
    <property type="molecule type" value="Genomic_DNA"/>
</dbReference>
<sequence>MEYRIRELKVSEIRLLRTFLYEAIYQPSNRDKLPVNIIDTPELYLYIKDWGKANDYCLVLEIANITVGAIWIRFLKNGYGYINDTIPELCMSLLKDFRNQGLGSLLIKRMLDDIKSLGYRHISLSVSKDNYAAGWYRKLGFKVYKEQKEDYIMIVDILIFVFPNFASSID</sequence>
<dbReference type="GO" id="GO:0016747">
    <property type="term" value="F:acyltransferase activity, transferring groups other than amino-acyl groups"/>
    <property type="evidence" value="ECO:0007669"/>
    <property type="project" value="InterPro"/>
</dbReference>
<reference evidence="2 3" key="1">
    <citation type="submission" date="2018-08" db="EMBL/GenBank/DDBJ databases">
        <title>A genome reference for cultivated species of the human gut microbiota.</title>
        <authorList>
            <person name="Zou Y."/>
            <person name="Xue W."/>
            <person name="Luo G."/>
        </authorList>
    </citation>
    <scope>NUCLEOTIDE SEQUENCE [LARGE SCALE GENOMIC DNA]</scope>
    <source>
        <strain evidence="2 3">AF35-20</strain>
    </source>
</reference>
<proteinExistence type="predicted"/>
<dbReference type="CDD" id="cd04301">
    <property type="entry name" value="NAT_SF"/>
    <property type="match status" value="1"/>
</dbReference>
<dbReference type="InterPro" id="IPR000182">
    <property type="entry name" value="GNAT_dom"/>
</dbReference>
<dbReference type="PROSITE" id="PS51186">
    <property type="entry name" value="GNAT"/>
    <property type="match status" value="1"/>
</dbReference>
<dbReference type="Gene3D" id="3.40.630.30">
    <property type="match status" value="1"/>
</dbReference>
<accession>A0A415PZ26</accession>
<name>A0A415PZ26_BACSE</name>
<feature type="domain" description="N-acetyltransferase" evidence="1">
    <location>
        <begin position="11"/>
        <end position="158"/>
    </location>
</feature>
<evidence type="ECO:0000313" key="3">
    <source>
        <dbReference type="Proteomes" id="UP000284604"/>
    </source>
</evidence>
<organism evidence="2 3">
    <name type="scientific">Bacteroides stercoris</name>
    <dbReference type="NCBI Taxonomy" id="46506"/>
    <lineage>
        <taxon>Bacteria</taxon>
        <taxon>Pseudomonadati</taxon>
        <taxon>Bacteroidota</taxon>
        <taxon>Bacteroidia</taxon>
        <taxon>Bacteroidales</taxon>
        <taxon>Bacteroidaceae</taxon>
        <taxon>Bacteroides</taxon>
    </lineage>
</organism>